<dbReference type="Gene3D" id="1.25.40.20">
    <property type="entry name" value="Ankyrin repeat-containing domain"/>
    <property type="match status" value="1"/>
</dbReference>
<feature type="region of interest" description="Disordered" evidence="5">
    <location>
        <begin position="660"/>
        <end position="698"/>
    </location>
</feature>
<evidence type="ECO:0000256" key="4">
    <source>
        <dbReference type="SAM" id="Coils"/>
    </source>
</evidence>
<feature type="compositionally biased region" description="Basic residues" evidence="5">
    <location>
        <begin position="541"/>
        <end position="552"/>
    </location>
</feature>
<feature type="coiled-coil region" evidence="4">
    <location>
        <begin position="701"/>
        <end position="728"/>
    </location>
</feature>
<dbReference type="InterPro" id="IPR051642">
    <property type="entry name" value="SWI6-like"/>
</dbReference>
<evidence type="ECO:0000313" key="7">
    <source>
        <dbReference type="EMBL" id="ORZ15650.1"/>
    </source>
</evidence>
<accession>A0A1X2IFH6</accession>
<evidence type="ECO:0000259" key="6">
    <source>
        <dbReference type="PROSITE" id="PS51299"/>
    </source>
</evidence>
<feature type="compositionally biased region" description="Low complexity" evidence="5">
    <location>
        <begin position="399"/>
        <end position="448"/>
    </location>
</feature>
<dbReference type="InterPro" id="IPR002110">
    <property type="entry name" value="Ankyrin_rpt"/>
</dbReference>
<evidence type="ECO:0000256" key="3">
    <source>
        <dbReference type="PROSITE-ProRule" id="PRU00023"/>
    </source>
</evidence>
<evidence type="ECO:0000256" key="1">
    <source>
        <dbReference type="ARBA" id="ARBA00022737"/>
    </source>
</evidence>
<feature type="region of interest" description="Disordered" evidence="5">
    <location>
        <begin position="392"/>
        <end position="448"/>
    </location>
</feature>
<keyword evidence="1" id="KW-0677">Repeat</keyword>
<keyword evidence="8" id="KW-1185">Reference proteome</keyword>
<dbReference type="InterPro" id="IPR018004">
    <property type="entry name" value="KilA/APSES_HTH"/>
</dbReference>
<sequence length="785" mass="86864">MVKPKPTVYTATYSGIQVFEMSVDECTMMRRRSDSYLNATQILKLGGLDKGKRTKVLEREVISQTHEKIQGGYGKYQGTWVPLDIGRELAERYHVLDLLLPLVDFDPSTWSELPEKEQMPPRASRTRTTFGNPIQHQTSPLPAYTSQQDSLSTTSNFKRKSAPFENDESEPPNIDHLSSSPSLHVPLALPSTTISTNATKKKPRIQAQTKQKQHPNDNVNDSKGTKSNKGNSNNNGSNLLASPARSTIISKKEDGNDIDTEQHRNTLLSLFTSDDEDIIPSFFHGAGATTGIDWDLSIDEQGHTALHWSVALGRMHTVEWLISKGANAMMVNSAGETPLMRGVMTTSIYDHDCFPHMLDILRDSLSLVDYTGRTVLHHILLSTLESKSTTKLDVTGVPSASSSSNTRLSTTSSALIHSSSSPMPESSAPLPSSQSSQSTSSSSSSLAQPGNRLLAAKSYMTQVLKTIVQHSEHLHILNQPDITGETPYALARRLNCADLCYLMEQSGCSLPADDIQLGNSVSSFLALPPPISQKHIEQPSKRARKKIDKKHGKLESRTDDSTTTKGRELASTVQRFVDSMDMEFSRKLQAKEADVSRMQQEIKVLTRQLDDIHKQQDESRKAETEQLEQAHTKIKQLEDILGKSGIRDLEIGTVEATSDKAKQIPSASFSSSSSLSSSTTATTTCDNEGWSDREKQQEQHIIHLQAQLKKTRDNAQNTELLAQTHEKTLESLVACKRLIAACCNLPLEKVDDFIGPLTMAIENDPPDLDFARVIGFMEKLRQHQQ</sequence>
<dbReference type="AlphaFoldDB" id="A0A1X2IFH6"/>
<evidence type="ECO:0000256" key="2">
    <source>
        <dbReference type="ARBA" id="ARBA00023043"/>
    </source>
</evidence>
<dbReference type="EMBL" id="MCGE01000012">
    <property type="protein sequence ID" value="ORZ15650.1"/>
    <property type="molecule type" value="Genomic_DNA"/>
</dbReference>
<dbReference type="PROSITE" id="PS50088">
    <property type="entry name" value="ANK_REPEAT"/>
    <property type="match status" value="1"/>
</dbReference>
<feature type="compositionally biased region" description="Low complexity" evidence="5">
    <location>
        <begin position="666"/>
        <end position="684"/>
    </location>
</feature>
<dbReference type="GO" id="GO:0033309">
    <property type="term" value="C:SBF transcription complex"/>
    <property type="evidence" value="ECO:0007669"/>
    <property type="project" value="TreeGrafter"/>
</dbReference>
<feature type="repeat" description="ANK" evidence="3">
    <location>
        <begin position="301"/>
        <end position="333"/>
    </location>
</feature>
<evidence type="ECO:0000313" key="8">
    <source>
        <dbReference type="Proteomes" id="UP000193560"/>
    </source>
</evidence>
<reference evidence="7 8" key="1">
    <citation type="submission" date="2016-07" db="EMBL/GenBank/DDBJ databases">
        <title>Pervasive Adenine N6-methylation of Active Genes in Fungi.</title>
        <authorList>
            <consortium name="DOE Joint Genome Institute"/>
            <person name="Mondo S.J."/>
            <person name="Dannebaum R.O."/>
            <person name="Kuo R.C."/>
            <person name="Labutti K."/>
            <person name="Haridas S."/>
            <person name="Kuo A."/>
            <person name="Salamov A."/>
            <person name="Ahrendt S.R."/>
            <person name="Lipzen A."/>
            <person name="Sullivan W."/>
            <person name="Andreopoulos W.B."/>
            <person name="Clum A."/>
            <person name="Lindquist E."/>
            <person name="Daum C."/>
            <person name="Ramamoorthy G.K."/>
            <person name="Gryganskyi A."/>
            <person name="Culley D."/>
            <person name="Magnuson J.K."/>
            <person name="James T.Y."/>
            <person name="O'Malley M.A."/>
            <person name="Stajich J.E."/>
            <person name="Spatafora J.W."/>
            <person name="Visel A."/>
            <person name="Grigoriev I.V."/>
        </authorList>
    </citation>
    <scope>NUCLEOTIDE SEQUENCE [LARGE SCALE GENOMIC DNA]</scope>
    <source>
        <strain evidence="7 8">NRRL 1336</strain>
    </source>
</reference>
<dbReference type="Pfam" id="PF04383">
    <property type="entry name" value="KilA-N"/>
    <property type="match status" value="1"/>
</dbReference>
<dbReference type="PROSITE" id="PS51299">
    <property type="entry name" value="HTH_APSES"/>
    <property type="match status" value="1"/>
</dbReference>
<keyword evidence="4" id="KW-0175">Coiled coil</keyword>
<feature type="coiled-coil region" evidence="4">
    <location>
        <begin position="588"/>
        <end position="640"/>
    </location>
</feature>
<dbReference type="SUPFAM" id="SSF48403">
    <property type="entry name" value="Ankyrin repeat"/>
    <property type="match status" value="1"/>
</dbReference>
<dbReference type="PROSITE" id="PS50297">
    <property type="entry name" value="ANK_REP_REGION"/>
    <property type="match status" value="1"/>
</dbReference>
<dbReference type="Proteomes" id="UP000193560">
    <property type="component" value="Unassembled WGS sequence"/>
</dbReference>
<dbReference type="GO" id="GO:0001228">
    <property type="term" value="F:DNA-binding transcription activator activity, RNA polymerase II-specific"/>
    <property type="evidence" value="ECO:0007669"/>
    <property type="project" value="UniProtKB-ARBA"/>
</dbReference>
<proteinExistence type="predicted"/>
<dbReference type="InterPro" id="IPR036887">
    <property type="entry name" value="HTH_APSES_sf"/>
</dbReference>
<dbReference type="SUPFAM" id="SSF54616">
    <property type="entry name" value="DNA-binding domain of Mlu1-box binding protein MBP1"/>
    <property type="match status" value="1"/>
</dbReference>
<organism evidence="7 8">
    <name type="scientific">Absidia repens</name>
    <dbReference type="NCBI Taxonomy" id="90262"/>
    <lineage>
        <taxon>Eukaryota</taxon>
        <taxon>Fungi</taxon>
        <taxon>Fungi incertae sedis</taxon>
        <taxon>Mucoromycota</taxon>
        <taxon>Mucoromycotina</taxon>
        <taxon>Mucoromycetes</taxon>
        <taxon>Mucorales</taxon>
        <taxon>Cunninghamellaceae</taxon>
        <taxon>Absidia</taxon>
    </lineage>
</organism>
<dbReference type="OrthoDB" id="6718656at2759"/>
<feature type="domain" description="HTH APSES-type" evidence="6">
    <location>
        <begin position="8"/>
        <end position="114"/>
    </location>
</feature>
<dbReference type="PANTHER" id="PTHR43828">
    <property type="entry name" value="ASPARAGINASE"/>
    <property type="match status" value="1"/>
</dbReference>
<feature type="compositionally biased region" description="Low complexity" evidence="5">
    <location>
        <begin position="221"/>
        <end position="238"/>
    </location>
</feature>
<dbReference type="InterPro" id="IPR036770">
    <property type="entry name" value="Ankyrin_rpt-contain_sf"/>
</dbReference>
<dbReference type="FunFam" id="3.10.260.10:FF:000001">
    <property type="entry name" value="APSES transcription factor (MbpA)"/>
    <property type="match status" value="1"/>
</dbReference>
<dbReference type="STRING" id="90262.A0A1X2IFH6"/>
<feature type="compositionally biased region" description="Low complexity" evidence="5">
    <location>
        <begin position="177"/>
        <end position="191"/>
    </location>
</feature>
<dbReference type="GO" id="GO:0003677">
    <property type="term" value="F:DNA binding"/>
    <property type="evidence" value="ECO:0007669"/>
    <property type="project" value="InterPro"/>
</dbReference>
<name>A0A1X2IFH6_9FUNG</name>
<protein>
    <recommendedName>
        <fullName evidence="6">HTH APSES-type domain-containing protein</fullName>
    </recommendedName>
</protein>
<dbReference type="Pfam" id="PF00023">
    <property type="entry name" value="Ank"/>
    <property type="match status" value="1"/>
</dbReference>
<dbReference type="SMART" id="SM01252">
    <property type="entry name" value="KilA-N"/>
    <property type="match status" value="1"/>
</dbReference>
<dbReference type="Gene3D" id="3.10.260.10">
    <property type="entry name" value="Transcription regulator HTH, APSES-type DNA-binding domain"/>
    <property type="match status" value="1"/>
</dbReference>
<dbReference type="GO" id="GO:0030907">
    <property type="term" value="C:MBF transcription complex"/>
    <property type="evidence" value="ECO:0007669"/>
    <property type="project" value="TreeGrafter"/>
</dbReference>
<evidence type="ECO:0000256" key="5">
    <source>
        <dbReference type="SAM" id="MobiDB-lite"/>
    </source>
</evidence>
<feature type="compositionally biased region" description="Polar residues" evidence="5">
    <location>
        <begin position="126"/>
        <end position="156"/>
    </location>
</feature>
<feature type="region of interest" description="Disordered" evidence="5">
    <location>
        <begin position="530"/>
        <end position="567"/>
    </location>
</feature>
<keyword evidence="2 3" id="KW-0040">ANK repeat</keyword>
<comment type="caution">
    <text evidence="7">The sequence shown here is derived from an EMBL/GenBank/DDBJ whole genome shotgun (WGS) entry which is preliminary data.</text>
</comment>
<gene>
    <name evidence="7" type="ORF">BCR42DRAFT_451604</name>
</gene>
<feature type="region of interest" description="Disordered" evidence="5">
    <location>
        <begin position="110"/>
        <end position="243"/>
    </location>
</feature>
<dbReference type="PANTHER" id="PTHR43828:SF3">
    <property type="entry name" value="CHROMO DOMAIN-CONTAINING PROTEIN"/>
    <property type="match status" value="1"/>
</dbReference>
<dbReference type="InterPro" id="IPR003163">
    <property type="entry name" value="Tscrpt_reg_HTH_APSES-type"/>
</dbReference>
<feature type="compositionally biased region" description="Basic and acidic residues" evidence="5">
    <location>
        <begin position="553"/>
        <end position="567"/>
    </location>
</feature>